<dbReference type="CDD" id="cd00616">
    <property type="entry name" value="AHBA_syn"/>
    <property type="match status" value="1"/>
</dbReference>
<dbReference type="GO" id="GO:0030170">
    <property type="term" value="F:pyridoxal phosphate binding"/>
    <property type="evidence" value="ECO:0007669"/>
    <property type="project" value="UniProtKB-ARBA"/>
</dbReference>
<reference evidence="6 7" key="1">
    <citation type="submission" date="2017-04" db="EMBL/GenBank/DDBJ databases">
        <authorList>
            <person name="Afonso C.L."/>
            <person name="Miller P.J."/>
            <person name="Scott M.A."/>
            <person name="Spackman E."/>
            <person name="Goraichik I."/>
            <person name="Dimitrov K.M."/>
            <person name="Suarez D.L."/>
            <person name="Swayne D.E."/>
        </authorList>
    </citation>
    <scope>NUCLEOTIDE SEQUENCE [LARGE SCALE GENOMIC DNA]</scope>
    <source>
        <strain evidence="6 7">B5P</strain>
    </source>
</reference>
<dbReference type="FunFam" id="3.40.640.10:FF:000089">
    <property type="entry name" value="Aminotransferase, DegT/DnrJ/EryC1/StrS family"/>
    <property type="match status" value="1"/>
</dbReference>
<evidence type="ECO:0000256" key="5">
    <source>
        <dbReference type="RuleBase" id="RU004508"/>
    </source>
</evidence>
<dbReference type="RefSeq" id="WP_085464357.1">
    <property type="nucleotide sequence ID" value="NZ_FXBL01000004.1"/>
</dbReference>
<evidence type="ECO:0000256" key="4">
    <source>
        <dbReference type="PIRSR" id="PIRSR000390-2"/>
    </source>
</evidence>
<dbReference type="AlphaFoldDB" id="A0A1X7NRC3"/>
<comment type="similarity">
    <text evidence="2 5">Belongs to the DegT/DnrJ/EryC1 family.</text>
</comment>
<gene>
    <name evidence="6" type="ORF">SAMN02982922_2390</name>
</gene>
<dbReference type="InterPro" id="IPR015424">
    <property type="entry name" value="PyrdxlP-dep_Trfase"/>
</dbReference>
<dbReference type="PIRSF" id="PIRSF000390">
    <property type="entry name" value="PLP_StrS"/>
    <property type="match status" value="1"/>
</dbReference>
<evidence type="ECO:0000313" key="6">
    <source>
        <dbReference type="EMBL" id="SMH40659.1"/>
    </source>
</evidence>
<evidence type="ECO:0000256" key="2">
    <source>
        <dbReference type="ARBA" id="ARBA00037999"/>
    </source>
</evidence>
<sequence>MRTPFLDVGAAYHELKVEIDAAVGRVLESGCYILGAEVEAFEAEWAAYCGARHAVGLANGLDALILALRALEIGPGDEVIVPSNTYIATWLAVSAVGARPVPVEPDPATYNIDPKLIEAAITPATKALLPVHLYGQPADMDPILAFARSRGLRVLEDAAQAHGAGYKGQRIGAHSDVVCWSFYPGKNLGALGDGGAITTNQADLAERISVLRNYGSRVKYVNDEQGVNSRLDPIQAAVLRAKLQHLDAWTVRRRTIAAFYNERLKDIGLILPYVPKWADPVWHLYVVRSENRERLQNRLTREGVGTLIHYPIPPHMQAAYAALGHSPNTFPLARTLANEVLSLPMGPHLDLKQAETVCKAVSGVA</sequence>
<name>A0A1X7NRC3_9HYPH</name>
<keyword evidence="1 4" id="KW-0663">Pyridoxal phosphate</keyword>
<evidence type="ECO:0000256" key="3">
    <source>
        <dbReference type="PIRSR" id="PIRSR000390-1"/>
    </source>
</evidence>
<dbReference type="Gene3D" id="3.40.640.10">
    <property type="entry name" value="Type I PLP-dependent aspartate aminotransferase-like (Major domain)"/>
    <property type="match status" value="1"/>
</dbReference>
<evidence type="ECO:0000256" key="1">
    <source>
        <dbReference type="ARBA" id="ARBA00022898"/>
    </source>
</evidence>
<dbReference type="Pfam" id="PF01041">
    <property type="entry name" value="DegT_DnrJ_EryC1"/>
    <property type="match status" value="1"/>
</dbReference>
<keyword evidence="7" id="KW-1185">Reference proteome</keyword>
<evidence type="ECO:0000313" key="7">
    <source>
        <dbReference type="Proteomes" id="UP000193083"/>
    </source>
</evidence>
<dbReference type="InterPro" id="IPR015422">
    <property type="entry name" value="PyrdxlP-dep_Trfase_small"/>
</dbReference>
<protein>
    <submittedName>
        <fullName evidence="6">dTDP-4-amino-4,6-dideoxygalactose transaminase</fullName>
    </submittedName>
</protein>
<accession>A0A1X7NRC3</accession>
<dbReference type="PANTHER" id="PTHR30244:SF36">
    <property type="entry name" value="3-OXO-GLUCOSE-6-PHOSPHATE:GLUTAMATE AMINOTRANSFERASE"/>
    <property type="match status" value="1"/>
</dbReference>
<dbReference type="Gene3D" id="3.90.1150.10">
    <property type="entry name" value="Aspartate Aminotransferase, domain 1"/>
    <property type="match status" value="1"/>
</dbReference>
<dbReference type="OrthoDB" id="9768668at2"/>
<feature type="active site" description="Proton acceptor" evidence="3">
    <location>
        <position position="186"/>
    </location>
</feature>
<organism evidence="6 7">
    <name type="scientific">Mesorhizobium australicum</name>
    <dbReference type="NCBI Taxonomy" id="536018"/>
    <lineage>
        <taxon>Bacteria</taxon>
        <taxon>Pseudomonadati</taxon>
        <taxon>Pseudomonadota</taxon>
        <taxon>Alphaproteobacteria</taxon>
        <taxon>Hyphomicrobiales</taxon>
        <taxon>Phyllobacteriaceae</taxon>
        <taxon>Mesorhizobium</taxon>
    </lineage>
</organism>
<feature type="modified residue" description="N6-(pyridoxal phosphate)lysine" evidence="4">
    <location>
        <position position="186"/>
    </location>
</feature>
<dbReference type="InterPro" id="IPR015421">
    <property type="entry name" value="PyrdxlP-dep_Trfase_major"/>
</dbReference>
<dbReference type="SUPFAM" id="SSF53383">
    <property type="entry name" value="PLP-dependent transferases"/>
    <property type="match status" value="1"/>
</dbReference>
<dbReference type="Proteomes" id="UP000193083">
    <property type="component" value="Unassembled WGS sequence"/>
</dbReference>
<dbReference type="EMBL" id="FXBL01000004">
    <property type="protein sequence ID" value="SMH40659.1"/>
    <property type="molecule type" value="Genomic_DNA"/>
</dbReference>
<dbReference type="GO" id="GO:0000271">
    <property type="term" value="P:polysaccharide biosynthetic process"/>
    <property type="evidence" value="ECO:0007669"/>
    <property type="project" value="TreeGrafter"/>
</dbReference>
<dbReference type="GO" id="GO:0008483">
    <property type="term" value="F:transaminase activity"/>
    <property type="evidence" value="ECO:0007669"/>
    <property type="project" value="TreeGrafter"/>
</dbReference>
<proteinExistence type="inferred from homology"/>
<dbReference type="InterPro" id="IPR000653">
    <property type="entry name" value="DegT/StrS_aminotransferase"/>
</dbReference>
<dbReference type="PANTHER" id="PTHR30244">
    <property type="entry name" value="TRANSAMINASE"/>
    <property type="match status" value="1"/>
</dbReference>